<name>A0AAF0BME2_9PROT</name>
<feature type="domain" description="Aminoglycoside phosphotransferase" evidence="1">
    <location>
        <begin position="31"/>
        <end position="257"/>
    </location>
</feature>
<proteinExistence type="predicted"/>
<dbReference type="RefSeq" id="WP_289505222.1">
    <property type="nucleotide sequence ID" value="NZ_CP116805.1"/>
</dbReference>
<dbReference type="SUPFAM" id="SSF56112">
    <property type="entry name" value="Protein kinase-like (PK-like)"/>
    <property type="match status" value="1"/>
</dbReference>
<sequence>MADTMPDASVRSEMADRLLAAAGWSGAVRHPLPGDASARRYIRLTQGGESRMLVDAPPGREDLGKYLRLNRHLASLGLRVPVIHAADEASGFALIEDFGDATFTRLLAAGEAEAKLYDRAADVLVRLQQAPGATDIVAPPYDDALLLEEAGRCALWYLPLAMGRDLTEAERADFDAVWRRTLGDIRDCRDVLVYRDFHVDNLMIVDGPKGPEVGLLDFQDAVIGHPAYDLVSLIEDARRDLAPATRERVLARYREAMGVGADELVEKVAILGAQRHTKILGLFVRLSRRDGKHGYLPHIPRLQRQLAGALQHPALAEVARMMHEIAPGYESLNVTPPSGS</sequence>
<reference evidence="2" key="1">
    <citation type="submission" date="2023-01" db="EMBL/GenBank/DDBJ databases">
        <title>The genome sequence of Kordiimonadaceae bacterium 6D33.</title>
        <authorList>
            <person name="Liu Y."/>
        </authorList>
    </citation>
    <scope>NUCLEOTIDE SEQUENCE</scope>
    <source>
        <strain evidence="2">6D33</strain>
    </source>
</reference>
<accession>A0AAF0BME2</accession>
<organism evidence="2 3">
    <name type="scientific">Gimibacter soli</name>
    <dbReference type="NCBI Taxonomy" id="3024400"/>
    <lineage>
        <taxon>Bacteria</taxon>
        <taxon>Pseudomonadati</taxon>
        <taxon>Pseudomonadota</taxon>
        <taxon>Alphaproteobacteria</taxon>
        <taxon>Kordiimonadales</taxon>
        <taxon>Temperatibacteraceae</taxon>
        <taxon>Gimibacter</taxon>
    </lineage>
</organism>
<dbReference type="InterPro" id="IPR011009">
    <property type="entry name" value="Kinase-like_dom_sf"/>
</dbReference>
<evidence type="ECO:0000313" key="3">
    <source>
        <dbReference type="Proteomes" id="UP001217500"/>
    </source>
</evidence>
<protein>
    <submittedName>
        <fullName evidence="2">Phosphotransferase</fullName>
    </submittedName>
</protein>
<gene>
    <name evidence="2" type="ORF">PH603_06525</name>
</gene>
<dbReference type="Proteomes" id="UP001217500">
    <property type="component" value="Chromosome"/>
</dbReference>
<keyword evidence="3" id="KW-1185">Reference proteome</keyword>
<evidence type="ECO:0000259" key="1">
    <source>
        <dbReference type="Pfam" id="PF01636"/>
    </source>
</evidence>
<dbReference type="KEGG" id="gso:PH603_06525"/>
<dbReference type="InterPro" id="IPR002575">
    <property type="entry name" value="Aminoglycoside_PTrfase"/>
</dbReference>
<dbReference type="EMBL" id="CP116805">
    <property type="protein sequence ID" value="WCL55412.1"/>
    <property type="molecule type" value="Genomic_DNA"/>
</dbReference>
<dbReference type="AlphaFoldDB" id="A0AAF0BME2"/>
<dbReference type="Pfam" id="PF01636">
    <property type="entry name" value="APH"/>
    <property type="match status" value="1"/>
</dbReference>
<dbReference type="Gene3D" id="3.30.200.20">
    <property type="entry name" value="Phosphorylase Kinase, domain 1"/>
    <property type="match status" value="1"/>
</dbReference>
<dbReference type="Gene3D" id="3.90.1200.10">
    <property type="match status" value="1"/>
</dbReference>
<evidence type="ECO:0000313" key="2">
    <source>
        <dbReference type="EMBL" id="WCL55412.1"/>
    </source>
</evidence>